<evidence type="ECO:0000256" key="5">
    <source>
        <dbReference type="ARBA" id="ARBA00022679"/>
    </source>
</evidence>
<dbReference type="PROSITE" id="PS50109">
    <property type="entry name" value="HIS_KIN"/>
    <property type="match status" value="1"/>
</dbReference>
<proteinExistence type="predicted"/>
<feature type="domain" description="HAMP" evidence="13">
    <location>
        <begin position="178"/>
        <end position="231"/>
    </location>
</feature>
<name>A0A7M2Z2J0_9ACTN</name>
<dbReference type="RefSeq" id="WP_114795026.1">
    <property type="nucleotide sequence ID" value="NZ_QQZY01000001.1"/>
</dbReference>
<dbReference type="SMART" id="SM00388">
    <property type="entry name" value="HisKA"/>
    <property type="match status" value="1"/>
</dbReference>
<evidence type="ECO:0000259" key="13">
    <source>
        <dbReference type="PROSITE" id="PS50885"/>
    </source>
</evidence>
<dbReference type="InterPro" id="IPR003594">
    <property type="entry name" value="HATPase_dom"/>
</dbReference>
<evidence type="ECO:0000256" key="10">
    <source>
        <dbReference type="ARBA" id="ARBA00023136"/>
    </source>
</evidence>
<comment type="subcellular location">
    <subcellularLocation>
        <location evidence="2">Cell membrane</location>
    </subcellularLocation>
</comment>
<dbReference type="PANTHER" id="PTHR45436:SF5">
    <property type="entry name" value="SENSOR HISTIDINE KINASE TRCS"/>
    <property type="match status" value="1"/>
</dbReference>
<keyword evidence="7 14" id="KW-0418">Kinase</keyword>
<evidence type="ECO:0000256" key="9">
    <source>
        <dbReference type="ARBA" id="ARBA00023012"/>
    </source>
</evidence>
<keyword evidence="4" id="KW-0597">Phosphoprotein</keyword>
<evidence type="ECO:0000313" key="14">
    <source>
        <dbReference type="EMBL" id="RDI76192.1"/>
    </source>
</evidence>
<keyword evidence="15" id="KW-1185">Reference proteome</keyword>
<organism evidence="14 15">
    <name type="scientific">Gaiella occulta</name>
    <dbReference type="NCBI Taxonomy" id="1002870"/>
    <lineage>
        <taxon>Bacteria</taxon>
        <taxon>Bacillati</taxon>
        <taxon>Actinomycetota</taxon>
        <taxon>Thermoleophilia</taxon>
        <taxon>Gaiellales</taxon>
        <taxon>Gaiellaceae</taxon>
        <taxon>Gaiella</taxon>
    </lineage>
</organism>
<comment type="catalytic activity">
    <reaction evidence="1">
        <text>ATP + protein L-histidine = ADP + protein N-phospho-L-histidine.</text>
        <dbReference type="EC" id="2.7.13.3"/>
    </reaction>
</comment>
<comment type="caution">
    <text evidence="14">The sequence shown here is derived from an EMBL/GenBank/DDBJ whole genome shotgun (WGS) entry which is preliminary data.</text>
</comment>
<dbReference type="CDD" id="cd00075">
    <property type="entry name" value="HATPase"/>
    <property type="match status" value="1"/>
</dbReference>
<dbReference type="InterPro" id="IPR050428">
    <property type="entry name" value="TCS_sensor_his_kinase"/>
</dbReference>
<dbReference type="Gene3D" id="3.30.565.10">
    <property type="entry name" value="Histidine kinase-like ATPase, C-terminal domain"/>
    <property type="match status" value="1"/>
</dbReference>
<evidence type="ECO:0000256" key="3">
    <source>
        <dbReference type="ARBA" id="ARBA00012438"/>
    </source>
</evidence>
<dbReference type="EMBL" id="QQZY01000001">
    <property type="protein sequence ID" value="RDI76192.1"/>
    <property type="molecule type" value="Genomic_DNA"/>
</dbReference>
<gene>
    <name evidence="14" type="ORF">Gocc_0611</name>
</gene>
<keyword evidence="8 11" id="KW-1133">Transmembrane helix</keyword>
<sequence length="448" mass="46853">MRPRLRLGVRTRLLLAVVGAVALALAIGVAAFNLLLGQRLSDSAIALAKAQAVAEISSLKVVDGKLVVPEGPDEGAALGSPVWVFAGTTAIETPRIAHSITAAAASLAGGPERALRVNETMRLYALPVLQQGKRVGTVVAGVPLHPYDETETIALVGSVALAVALLAAVTVLTRWILGRALLPVSLMTKDAAAWSDHDLDRRFGLGEPYDELTRLACTLDALLERLAASLRHEQRFTAELSHELRTPLAKIAAETELALRRERSGDDYRASLEAVRRSAEQMTRTVEALVSAARQDAGLTRTTSDARDGVRAAVASVQDGADAGGVRITLALPDAPVRVAIEDGLVERIIQPLLDNAVRYGRSSVSVEVLRNGATVLVSVVDDGDGVGADERERIFEPGVRGSAAAAEPGGAGLGLALAQRLARSAGGEISAEHDGAGGRFVVRLPVA</sequence>
<evidence type="ECO:0000256" key="7">
    <source>
        <dbReference type="ARBA" id="ARBA00022777"/>
    </source>
</evidence>
<dbReference type="InterPro" id="IPR036890">
    <property type="entry name" value="HATPase_C_sf"/>
</dbReference>
<evidence type="ECO:0000256" key="8">
    <source>
        <dbReference type="ARBA" id="ARBA00022989"/>
    </source>
</evidence>
<accession>A0A7M2Z2J0</accession>
<dbReference type="InterPro" id="IPR003661">
    <property type="entry name" value="HisK_dim/P_dom"/>
</dbReference>
<dbReference type="EC" id="2.7.13.3" evidence="3"/>
<reference evidence="15" key="2">
    <citation type="journal article" date="2019" name="MicrobiologyOpen">
        <title>High-quality draft genome sequence of Gaiella occulta isolated from a 150 meter deep mineral water borehole and comparison with the genome sequences of other deep-branching lineages of the phylum Actinobacteria.</title>
        <authorList>
            <person name="Severino R."/>
            <person name="Froufe H.J.C."/>
            <person name="Barroso C."/>
            <person name="Albuquerque L."/>
            <person name="Lobo-da-Cunha A."/>
            <person name="da Costa M.S."/>
            <person name="Egas C."/>
        </authorList>
    </citation>
    <scope>NUCLEOTIDE SEQUENCE [LARGE SCALE GENOMIC DNA]</scope>
    <source>
        <strain evidence="15">F2-233</strain>
    </source>
</reference>
<evidence type="ECO:0000256" key="11">
    <source>
        <dbReference type="SAM" id="Phobius"/>
    </source>
</evidence>
<dbReference type="GO" id="GO:0000155">
    <property type="term" value="F:phosphorelay sensor kinase activity"/>
    <property type="evidence" value="ECO:0007669"/>
    <property type="project" value="InterPro"/>
</dbReference>
<dbReference type="SUPFAM" id="SSF55874">
    <property type="entry name" value="ATPase domain of HSP90 chaperone/DNA topoisomerase II/histidine kinase"/>
    <property type="match status" value="1"/>
</dbReference>
<dbReference type="SMART" id="SM00387">
    <property type="entry name" value="HATPase_c"/>
    <property type="match status" value="1"/>
</dbReference>
<dbReference type="InterPro" id="IPR004358">
    <property type="entry name" value="Sig_transdc_His_kin-like_C"/>
</dbReference>
<keyword evidence="5" id="KW-0808">Transferase</keyword>
<keyword evidence="9" id="KW-0902">Two-component regulatory system</keyword>
<evidence type="ECO:0000256" key="1">
    <source>
        <dbReference type="ARBA" id="ARBA00000085"/>
    </source>
</evidence>
<evidence type="ECO:0000256" key="6">
    <source>
        <dbReference type="ARBA" id="ARBA00022692"/>
    </source>
</evidence>
<dbReference type="SUPFAM" id="SSF47384">
    <property type="entry name" value="Homodimeric domain of signal transducing histidine kinase"/>
    <property type="match status" value="1"/>
</dbReference>
<reference evidence="14 15" key="1">
    <citation type="submission" date="2018-07" db="EMBL/GenBank/DDBJ databases">
        <title>High-quality-draft genome sequence of Gaiella occulta.</title>
        <authorList>
            <person name="Severino R."/>
            <person name="Froufe H.J.C."/>
            <person name="Rainey F.A."/>
            <person name="Barroso C."/>
            <person name="Albuquerque L."/>
            <person name="Lobo-Da-Cunha A."/>
            <person name="Da Costa M.S."/>
            <person name="Egas C."/>
        </authorList>
    </citation>
    <scope>NUCLEOTIDE SEQUENCE [LARGE SCALE GENOMIC DNA]</scope>
    <source>
        <strain evidence="14 15">F2-233</strain>
    </source>
</reference>
<feature type="transmembrane region" description="Helical" evidence="11">
    <location>
        <begin position="153"/>
        <end position="177"/>
    </location>
</feature>
<keyword evidence="10 11" id="KW-0472">Membrane</keyword>
<evidence type="ECO:0000256" key="4">
    <source>
        <dbReference type="ARBA" id="ARBA00022553"/>
    </source>
</evidence>
<dbReference type="InterPro" id="IPR003660">
    <property type="entry name" value="HAMP_dom"/>
</dbReference>
<dbReference type="CDD" id="cd00082">
    <property type="entry name" value="HisKA"/>
    <property type="match status" value="1"/>
</dbReference>
<dbReference type="OrthoDB" id="3849995at2"/>
<feature type="transmembrane region" description="Helical" evidence="11">
    <location>
        <begin position="12"/>
        <end position="36"/>
    </location>
</feature>
<dbReference type="PROSITE" id="PS50885">
    <property type="entry name" value="HAMP"/>
    <property type="match status" value="1"/>
</dbReference>
<dbReference type="Proteomes" id="UP000254134">
    <property type="component" value="Unassembled WGS sequence"/>
</dbReference>
<dbReference type="GO" id="GO:0005886">
    <property type="term" value="C:plasma membrane"/>
    <property type="evidence" value="ECO:0007669"/>
    <property type="project" value="UniProtKB-SubCell"/>
</dbReference>
<dbReference type="InterPro" id="IPR036097">
    <property type="entry name" value="HisK_dim/P_sf"/>
</dbReference>
<evidence type="ECO:0000313" key="15">
    <source>
        <dbReference type="Proteomes" id="UP000254134"/>
    </source>
</evidence>
<keyword evidence="6 11" id="KW-0812">Transmembrane</keyword>
<dbReference type="Gene3D" id="1.10.287.130">
    <property type="match status" value="1"/>
</dbReference>
<dbReference type="PANTHER" id="PTHR45436">
    <property type="entry name" value="SENSOR HISTIDINE KINASE YKOH"/>
    <property type="match status" value="1"/>
</dbReference>
<protein>
    <recommendedName>
        <fullName evidence="3">histidine kinase</fullName>
        <ecNumber evidence="3">2.7.13.3</ecNumber>
    </recommendedName>
</protein>
<dbReference type="PRINTS" id="PR00344">
    <property type="entry name" value="BCTRLSENSOR"/>
</dbReference>
<evidence type="ECO:0000259" key="12">
    <source>
        <dbReference type="PROSITE" id="PS50109"/>
    </source>
</evidence>
<dbReference type="Pfam" id="PF02518">
    <property type="entry name" value="HATPase_c"/>
    <property type="match status" value="1"/>
</dbReference>
<dbReference type="AlphaFoldDB" id="A0A7M2Z2J0"/>
<feature type="domain" description="Histidine kinase" evidence="12">
    <location>
        <begin position="239"/>
        <end position="448"/>
    </location>
</feature>
<dbReference type="InterPro" id="IPR005467">
    <property type="entry name" value="His_kinase_dom"/>
</dbReference>
<dbReference type="Pfam" id="PF00512">
    <property type="entry name" value="HisKA"/>
    <property type="match status" value="1"/>
</dbReference>
<evidence type="ECO:0000256" key="2">
    <source>
        <dbReference type="ARBA" id="ARBA00004236"/>
    </source>
</evidence>